<dbReference type="GO" id="GO:0008761">
    <property type="term" value="F:UDP-N-acetylglucosamine 2-epimerase activity"/>
    <property type="evidence" value="ECO:0007669"/>
    <property type="project" value="TreeGrafter"/>
</dbReference>
<dbReference type="GO" id="GO:0009384">
    <property type="term" value="F:N-acylmannosamine kinase activity"/>
    <property type="evidence" value="ECO:0007669"/>
    <property type="project" value="TreeGrafter"/>
</dbReference>
<organism evidence="2">
    <name type="scientific">Staphylothermus marinus</name>
    <dbReference type="NCBI Taxonomy" id="2280"/>
    <lineage>
        <taxon>Archaea</taxon>
        <taxon>Thermoproteota</taxon>
        <taxon>Thermoprotei</taxon>
        <taxon>Desulfurococcales</taxon>
        <taxon>Desulfurococcaceae</taxon>
        <taxon>Staphylothermus</taxon>
    </lineage>
</organism>
<protein>
    <submittedName>
        <fullName evidence="2">ROK family protein</fullName>
    </submittedName>
</protein>
<dbReference type="Pfam" id="PF00480">
    <property type="entry name" value="ROK"/>
    <property type="match status" value="1"/>
</dbReference>
<evidence type="ECO:0000313" key="2">
    <source>
        <dbReference type="EMBL" id="HGQ73652.1"/>
    </source>
</evidence>
<reference evidence="2" key="1">
    <citation type="journal article" date="2020" name="mSystems">
        <title>Genome- and Community-Level Interaction Insights into Carbon Utilization and Element Cycling Functions of Hydrothermarchaeota in Hydrothermal Sediment.</title>
        <authorList>
            <person name="Zhou Z."/>
            <person name="Liu Y."/>
            <person name="Xu W."/>
            <person name="Pan J."/>
            <person name="Luo Z.H."/>
            <person name="Li M."/>
        </authorList>
    </citation>
    <scope>NUCLEOTIDE SEQUENCE [LARGE SCALE GENOMIC DNA]</scope>
    <source>
        <strain evidence="1">SpSt-638</strain>
        <strain evidence="2">SpSt-648</strain>
    </source>
</reference>
<dbReference type="EMBL" id="DTBE01000007">
    <property type="protein sequence ID" value="HGQ59148.1"/>
    <property type="molecule type" value="Genomic_DNA"/>
</dbReference>
<gene>
    <name evidence="1" type="ORF">ENU09_00255</name>
    <name evidence="2" type="ORF">ENU20_01035</name>
</gene>
<dbReference type="Gene3D" id="3.30.420.40">
    <property type="match status" value="2"/>
</dbReference>
<name>A0A7C4NR73_STAMA</name>
<dbReference type="PANTHER" id="PTHR18964:SF149">
    <property type="entry name" value="BIFUNCTIONAL UDP-N-ACETYLGLUCOSAMINE 2-EPIMERASE_N-ACETYLMANNOSAMINE KINASE"/>
    <property type="match status" value="1"/>
</dbReference>
<dbReference type="InterPro" id="IPR000600">
    <property type="entry name" value="ROK"/>
</dbReference>
<proteinExistence type="predicted"/>
<dbReference type="EMBL" id="DTBP01000010">
    <property type="protein sequence ID" value="HGQ73652.1"/>
    <property type="molecule type" value="Genomic_DNA"/>
</dbReference>
<dbReference type="SUPFAM" id="SSF53067">
    <property type="entry name" value="Actin-like ATPase domain"/>
    <property type="match status" value="1"/>
</dbReference>
<sequence length="323" mass="35415">MVLYIVVDIGASKIRIGLATFEKVVEKIVLQTPRVGDEYTIANLIIDKIVEKYGIYIDRVRAISIATIGPIDIRKGAVVNTTNLPIKNFELLEPIKSFFKKPVYVVNDAVASVYGEKQFGSLLDYSNIVYITMSTGIGGGVIVDNHLLIGKMGNAHEVGHIIVKYDDGLPCGCGGRGHWESYAGGANIPKLAQYLASKTKYSSEAYFKAIKNELSPPDLFQYYRFGDYFAKSVVDEIIRVSIAGLATVTNLYDPEIIVIGGPVFLNNIDILYKPLVDGLNEEIVTEKPVVKPSVLRDDAGLYGALAVAINPPEELLKIQPIYP</sequence>
<evidence type="ECO:0000313" key="1">
    <source>
        <dbReference type="EMBL" id="HGQ59148.1"/>
    </source>
</evidence>
<dbReference type="CDD" id="cd24063">
    <property type="entry name" value="ASKHA_NBD_ROK_ApGLK-like"/>
    <property type="match status" value="1"/>
</dbReference>
<accession>A0A7C4NR73</accession>
<dbReference type="AlphaFoldDB" id="A0A7C4NR73"/>
<comment type="caution">
    <text evidence="2">The sequence shown here is derived from an EMBL/GenBank/DDBJ whole genome shotgun (WGS) entry which is preliminary data.</text>
</comment>
<dbReference type="InterPro" id="IPR043129">
    <property type="entry name" value="ATPase_NBD"/>
</dbReference>
<dbReference type="PANTHER" id="PTHR18964">
    <property type="entry name" value="ROK (REPRESSOR, ORF, KINASE) FAMILY"/>
    <property type="match status" value="1"/>
</dbReference>